<evidence type="ECO:0000313" key="2">
    <source>
        <dbReference type="EMBL" id="ASU83612.1"/>
    </source>
</evidence>
<sequence length="152" mass="17232">MISAVTEVLREIRDSLRPTPHEQVLAERKARAVSIAATRAMAERAYVNAGGERHQHHAVMLAALPLEAFELPDIKYGGSVTVYGHEYEGGVEVAYDPRATQRVMQERFGLTYEEAREVKRKHEVADQKAREEVARRVKEREEQRRTNGGLPV</sequence>
<reference evidence="2 3" key="1">
    <citation type="submission" date="2017-08" db="EMBL/GenBank/DDBJ databases">
        <title>The complete genome sequence of Nocardiopsis gilva YIM 90087.</title>
        <authorList>
            <person name="Yin M."/>
            <person name="Tang S."/>
        </authorList>
    </citation>
    <scope>NUCLEOTIDE SEQUENCE [LARGE SCALE GENOMIC DNA]</scope>
    <source>
        <strain evidence="2 3">YIM 90087</strain>
    </source>
</reference>
<accession>A0A223S680</accession>
<feature type="compositionally biased region" description="Basic and acidic residues" evidence="1">
    <location>
        <begin position="123"/>
        <end position="145"/>
    </location>
</feature>
<dbReference type="AlphaFoldDB" id="A0A223S680"/>
<keyword evidence="3" id="KW-1185">Reference proteome</keyword>
<dbReference type="KEGG" id="ngv:CDO52_13140"/>
<feature type="region of interest" description="Disordered" evidence="1">
    <location>
        <begin position="121"/>
        <end position="152"/>
    </location>
</feature>
<protein>
    <submittedName>
        <fullName evidence="2">Uncharacterized protein</fullName>
    </submittedName>
</protein>
<evidence type="ECO:0000256" key="1">
    <source>
        <dbReference type="SAM" id="MobiDB-lite"/>
    </source>
</evidence>
<evidence type="ECO:0000313" key="3">
    <source>
        <dbReference type="Proteomes" id="UP000215005"/>
    </source>
</evidence>
<gene>
    <name evidence="2" type="ORF">CDO52_13140</name>
</gene>
<name>A0A223S680_9ACTN</name>
<dbReference type="EMBL" id="CP022753">
    <property type="protein sequence ID" value="ASU83612.1"/>
    <property type="molecule type" value="Genomic_DNA"/>
</dbReference>
<dbReference type="Proteomes" id="UP000215005">
    <property type="component" value="Chromosome"/>
</dbReference>
<proteinExistence type="predicted"/>
<organism evidence="2 3">
    <name type="scientific">Nocardiopsis gilva YIM 90087</name>
    <dbReference type="NCBI Taxonomy" id="1235441"/>
    <lineage>
        <taxon>Bacteria</taxon>
        <taxon>Bacillati</taxon>
        <taxon>Actinomycetota</taxon>
        <taxon>Actinomycetes</taxon>
        <taxon>Streptosporangiales</taxon>
        <taxon>Nocardiopsidaceae</taxon>
        <taxon>Nocardiopsis</taxon>
    </lineage>
</organism>
<dbReference type="RefSeq" id="WP_017616773.1">
    <property type="nucleotide sequence ID" value="NZ_ANBG01000023.1"/>
</dbReference>